<proteinExistence type="predicted"/>
<name>A0A2P2Q1M3_RHIMU</name>
<reference evidence="1" key="1">
    <citation type="submission" date="2018-02" db="EMBL/GenBank/DDBJ databases">
        <title>Rhizophora mucronata_Transcriptome.</title>
        <authorList>
            <person name="Meera S.P."/>
            <person name="Sreeshan A."/>
            <person name="Augustine A."/>
        </authorList>
    </citation>
    <scope>NUCLEOTIDE SEQUENCE</scope>
    <source>
        <tissue evidence="1">Leaf</tissue>
    </source>
</reference>
<accession>A0A2P2Q1M3</accession>
<sequence length="24" mass="2988">MNKFTNIFYYYEKKTLNCTTCKAY</sequence>
<dbReference type="EMBL" id="GGEC01080358">
    <property type="protein sequence ID" value="MBX60842.1"/>
    <property type="molecule type" value="Transcribed_RNA"/>
</dbReference>
<evidence type="ECO:0000313" key="1">
    <source>
        <dbReference type="EMBL" id="MBX60842.1"/>
    </source>
</evidence>
<protein>
    <submittedName>
        <fullName evidence="1">Uncharacterized protein</fullName>
    </submittedName>
</protein>
<dbReference type="AlphaFoldDB" id="A0A2P2Q1M3"/>
<organism evidence="1">
    <name type="scientific">Rhizophora mucronata</name>
    <name type="common">Asiatic mangrove</name>
    <dbReference type="NCBI Taxonomy" id="61149"/>
    <lineage>
        <taxon>Eukaryota</taxon>
        <taxon>Viridiplantae</taxon>
        <taxon>Streptophyta</taxon>
        <taxon>Embryophyta</taxon>
        <taxon>Tracheophyta</taxon>
        <taxon>Spermatophyta</taxon>
        <taxon>Magnoliopsida</taxon>
        <taxon>eudicotyledons</taxon>
        <taxon>Gunneridae</taxon>
        <taxon>Pentapetalae</taxon>
        <taxon>rosids</taxon>
        <taxon>fabids</taxon>
        <taxon>Malpighiales</taxon>
        <taxon>Rhizophoraceae</taxon>
        <taxon>Rhizophora</taxon>
    </lineage>
</organism>